<protein>
    <submittedName>
        <fullName evidence="9">Glycosyltransferase family 4 protein</fullName>
    </submittedName>
</protein>
<keyword evidence="4 8" id="KW-0812">Transmembrane</keyword>
<evidence type="ECO:0000256" key="1">
    <source>
        <dbReference type="ARBA" id="ARBA00004651"/>
    </source>
</evidence>
<dbReference type="PANTHER" id="PTHR22926:SF3">
    <property type="entry name" value="UNDECAPRENYL-PHOSPHATE ALPHA-N-ACETYLGLUCOSAMINYL 1-PHOSPHATE TRANSFERASE"/>
    <property type="match status" value="1"/>
</dbReference>
<feature type="transmembrane region" description="Helical" evidence="8">
    <location>
        <begin position="244"/>
        <end position="263"/>
    </location>
</feature>
<dbReference type="GO" id="GO:0016780">
    <property type="term" value="F:phosphotransferase activity, for other substituted phosphate groups"/>
    <property type="evidence" value="ECO:0007669"/>
    <property type="project" value="InterPro"/>
</dbReference>
<evidence type="ECO:0000256" key="7">
    <source>
        <dbReference type="PIRSR" id="PIRSR600715-1"/>
    </source>
</evidence>
<feature type="transmembrane region" description="Helical" evidence="8">
    <location>
        <begin position="114"/>
        <end position="131"/>
    </location>
</feature>
<feature type="transmembrane region" description="Helical" evidence="8">
    <location>
        <begin position="165"/>
        <end position="181"/>
    </location>
</feature>
<dbReference type="RefSeq" id="WP_158032458.1">
    <property type="nucleotide sequence ID" value="NZ_ML708610.1"/>
</dbReference>
<feature type="binding site" evidence="7">
    <location>
        <position position="183"/>
    </location>
    <ligand>
        <name>Mg(2+)</name>
        <dbReference type="ChEBI" id="CHEBI:18420"/>
    </ligand>
</feature>
<evidence type="ECO:0000256" key="6">
    <source>
        <dbReference type="ARBA" id="ARBA00023136"/>
    </source>
</evidence>
<evidence type="ECO:0000256" key="8">
    <source>
        <dbReference type="SAM" id="Phobius"/>
    </source>
</evidence>
<evidence type="ECO:0000256" key="3">
    <source>
        <dbReference type="ARBA" id="ARBA00022679"/>
    </source>
</evidence>
<dbReference type="OrthoDB" id="9783652at2"/>
<reference evidence="9 10" key="1">
    <citation type="submission" date="2019-05" db="EMBL/GenBank/DDBJ databases">
        <title>Kocuria coralli sp. nov., a novel actinobacterium isolated from coral reef seawater.</title>
        <authorList>
            <person name="Li J."/>
        </authorList>
    </citation>
    <scope>NUCLEOTIDE SEQUENCE [LARGE SCALE GENOMIC DNA]</scope>
    <source>
        <strain evidence="9 10">SCSIO 13007</strain>
    </source>
</reference>
<dbReference type="Pfam" id="PF00953">
    <property type="entry name" value="Glycos_transf_4"/>
    <property type="match status" value="1"/>
</dbReference>
<keyword evidence="7" id="KW-0460">Magnesium</keyword>
<dbReference type="GO" id="GO:0046872">
    <property type="term" value="F:metal ion binding"/>
    <property type="evidence" value="ECO:0007669"/>
    <property type="project" value="UniProtKB-KW"/>
</dbReference>
<keyword evidence="5 8" id="KW-1133">Transmembrane helix</keyword>
<feature type="transmembrane region" description="Helical" evidence="8">
    <location>
        <begin position="212"/>
        <end position="232"/>
    </location>
</feature>
<evidence type="ECO:0000256" key="4">
    <source>
        <dbReference type="ARBA" id="ARBA00022692"/>
    </source>
</evidence>
<feature type="transmembrane region" description="Helical" evidence="8">
    <location>
        <begin position="340"/>
        <end position="360"/>
    </location>
</feature>
<feature type="transmembrane region" description="Helical" evidence="8">
    <location>
        <begin position="86"/>
        <end position="108"/>
    </location>
</feature>
<feature type="binding site" evidence="7">
    <location>
        <position position="243"/>
    </location>
    <ligand>
        <name>Mg(2+)</name>
        <dbReference type="ChEBI" id="CHEBI:18420"/>
    </ligand>
</feature>
<dbReference type="EMBL" id="SZWF01000001">
    <property type="protein sequence ID" value="KAA9395651.1"/>
    <property type="molecule type" value="Genomic_DNA"/>
</dbReference>
<keyword evidence="3 9" id="KW-0808">Transferase</keyword>
<name>A0A5J5L3V9_9MICC</name>
<dbReference type="GO" id="GO:0071555">
    <property type="term" value="P:cell wall organization"/>
    <property type="evidence" value="ECO:0007669"/>
    <property type="project" value="TreeGrafter"/>
</dbReference>
<proteinExistence type="predicted"/>
<evidence type="ECO:0000256" key="2">
    <source>
        <dbReference type="ARBA" id="ARBA00022475"/>
    </source>
</evidence>
<dbReference type="GO" id="GO:0044038">
    <property type="term" value="P:cell wall macromolecule biosynthetic process"/>
    <property type="evidence" value="ECO:0007669"/>
    <property type="project" value="TreeGrafter"/>
</dbReference>
<dbReference type="AlphaFoldDB" id="A0A5J5L3V9"/>
<dbReference type="InterPro" id="IPR000715">
    <property type="entry name" value="Glycosyl_transferase_4"/>
</dbReference>
<comment type="caution">
    <text evidence="9">The sequence shown here is derived from an EMBL/GenBank/DDBJ whole genome shotgun (WGS) entry which is preliminary data.</text>
</comment>
<dbReference type="GO" id="GO:0005886">
    <property type="term" value="C:plasma membrane"/>
    <property type="evidence" value="ECO:0007669"/>
    <property type="project" value="UniProtKB-SubCell"/>
</dbReference>
<comment type="cofactor">
    <cofactor evidence="7">
        <name>Mg(2+)</name>
        <dbReference type="ChEBI" id="CHEBI:18420"/>
    </cofactor>
</comment>
<keyword evidence="7" id="KW-0479">Metal-binding</keyword>
<evidence type="ECO:0000313" key="10">
    <source>
        <dbReference type="Proteomes" id="UP000325957"/>
    </source>
</evidence>
<keyword evidence="10" id="KW-1185">Reference proteome</keyword>
<sequence>MTAALLALSVDAGRAVDLPQVLSVDPGATPTAAELQHLLVLAATFGLAAFLLSVLLPFAVKPLLTRWGVVDIPNERSSHTRTVIRGMGLAVAGSVLVVELAGLVTGVVYTDRSVALTVLAGTAACAALGWLEDLRGVSVRMRLACQLLIGGVGSAVLVWALETNLLWWILCTVAVVVYVNVANFMDGVNGISGMHGLVVGLLYAWAGVSNDLPWMMVAGLVVAFAFAGFLPWNLSRGSVFLGDVGSYLLGGAIIFIAVAAFLSGVYVEYLLPPLSVYLADTSWTLLRRIRAGEPWWRPHRQHVYQRLTDLGLSHVGSSLVVAATTVLVSLISVWGLRVSGVALIAAGVTVVLLLVFYLALPSILERRRRSRVRAQGRPTAS</sequence>
<organism evidence="9 10">
    <name type="scientific">Kocuria coralli</name>
    <dbReference type="NCBI Taxonomy" id="1461025"/>
    <lineage>
        <taxon>Bacteria</taxon>
        <taxon>Bacillati</taxon>
        <taxon>Actinomycetota</taxon>
        <taxon>Actinomycetes</taxon>
        <taxon>Micrococcales</taxon>
        <taxon>Micrococcaceae</taxon>
        <taxon>Kocuria</taxon>
    </lineage>
</organism>
<dbReference type="Proteomes" id="UP000325957">
    <property type="component" value="Unassembled WGS sequence"/>
</dbReference>
<evidence type="ECO:0000313" key="9">
    <source>
        <dbReference type="EMBL" id="KAA9395651.1"/>
    </source>
</evidence>
<gene>
    <name evidence="9" type="ORF">FCK90_01135</name>
</gene>
<comment type="subcellular location">
    <subcellularLocation>
        <location evidence="1">Cell membrane</location>
        <topology evidence="1">Multi-pass membrane protein</topology>
    </subcellularLocation>
</comment>
<keyword evidence="2" id="KW-1003">Cell membrane</keyword>
<feature type="transmembrane region" description="Helical" evidence="8">
    <location>
        <begin position="143"/>
        <end position="159"/>
    </location>
</feature>
<dbReference type="CDD" id="cd06854">
    <property type="entry name" value="GT_WbpL_WbcO_like"/>
    <property type="match status" value="1"/>
</dbReference>
<feature type="transmembrane region" description="Helical" evidence="8">
    <location>
        <begin position="188"/>
        <end position="206"/>
    </location>
</feature>
<evidence type="ECO:0000256" key="5">
    <source>
        <dbReference type="ARBA" id="ARBA00022989"/>
    </source>
</evidence>
<feature type="transmembrane region" description="Helical" evidence="8">
    <location>
        <begin position="307"/>
        <end position="334"/>
    </location>
</feature>
<accession>A0A5J5L3V9</accession>
<dbReference type="GO" id="GO:0009103">
    <property type="term" value="P:lipopolysaccharide biosynthetic process"/>
    <property type="evidence" value="ECO:0007669"/>
    <property type="project" value="TreeGrafter"/>
</dbReference>
<dbReference type="PANTHER" id="PTHR22926">
    <property type="entry name" value="PHOSPHO-N-ACETYLMURAMOYL-PENTAPEPTIDE-TRANSFERASE"/>
    <property type="match status" value="1"/>
</dbReference>
<feature type="transmembrane region" description="Helical" evidence="8">
    <location>
        <begin position="39"/>
        <end position="60"/>
    </location>
</feature>
<keyword evidence="6 8" id="KW-0472">Membrane</keyword>